<evidence type="ECO:0000313" key="2">
    <source>
        <dbReference type="EMBL" id="ROT62081.1"/>
    </source>
</evidence>
<feature type="compositionally biased region" description="Polar residues" evidence="1">
    <location>
        <begin position="243"/>
        <end position="262"/>
    </location>
</feature>
<feature type="compositionally biased region" description="Basic and acidic residues" evidence="1">
    <location>
        <begin position="123"/>
        <end position="145"/>
    </location>
</feature>
<feature type="compositionally biased region" description="Basic and acidic residues" evidence="1">
    <location>
        <begin position="298"/>
        <end position="313"/>
    </location>
</feature>
<protein>
    <submittedName>
        <fullName evidence="2">Uncharacterized protein</fullName>
    </submittedName>
</protein>
<accession>A0A3R7LQZ7</accession>
<gene>
    <name evidence="2" type="ORF">C7M84_020090</name>
</gene>
<comment type="caution">
    <text evidence="2">The sequence shown here is derived from an EMBL/GenBank/DDBJ whole genome shotgun (WGS) entry which is preliminary data.</text>
</comment>
<name>A0A3R7LQZ7_PENVA</name>
<dbReference type="EMBL" id="QCYY01003837">
    <property type="protein sequence ID" value="ROT62081.1"/>
    <property type="molecule type" value="Genomic_DNA"/>
</dbReference>
<dbReference type="AlphaFoldDB" id="A0A3R7LQZ7"/>
<feature type="compositionally biased region" description="Low complexity" evidence="1">
    <location>
        <begin position="19"/>
        <end position="33"/>
    </location>
</feature>
<sequence length="413" mass="44898">MLIHFRSPVGRRAGRPRSVSESGHSQSSGSDVSARLALLATPGRTASNNLHDAQSMRTERPRKSRHSSGKAHGGGRGGREGRSPYQEGGQSRKLLLPPTSAGSGDEDDVGEARKPRPPPLPDIMHDWEIIVKSLKANERREKQEVSKGSSTSGETKSARQRRQESRSTEEPVSTNRKLDFSGEQRVLPAEASKPSNSTFEADSDKENSRLTEKPAASCPDSTEDNNDNQIQPPVPAASPGEMSDSSSEQNSQTTDLLGNLNSDVEKQKVGNINIVNKKSTKSSADRRTEGESDECDEEKSKSGERTPRKAEEDDRFTCNFEGFQSIVSKDGWLVNDSMEDEVNDESFEGFTSEGVQNLLENKKVCTESCTVPGAGELEAPLLCRQQCGGQAGVLHGHVISAVHLQATRMHSTF</sequence>
<feature type="region of interest" description="Disordered" evidence="1">
    <location>
        <begin position="1"/>
        <end position="313"/>
    </location>
</feature>
<reference evidence="2 3" key="2">
    <citation type="submission" date="2019-01" db="EMBL/GenBank/DDBJ databases">
        <title>The decoding of complex shrimp genome reveals the adaptation for benthos swimmer, frequently molting mechanism and breeding impact on genome.</title>
        <authorList>
            <person name="Sun Y."/>
            <person name="Gao Y."/>
            <person name="Yu Y."/>
        </authorList>
    </citation>
    <scope>NUCLEOTIDE SEQUENCE [LARGE SCALE GENOMIC DNA]</scope>
    <source>
        <tissue evidence="2">Muscle</tissue>
    </source>
</reference>
<feature type="compositionally biased region" description="Polar residues" evidence="1">
    <location>
        <begin position="44"/>
        <end position="56"/>
    </location>
</feature>
<keyword evidence="3" id="KW-1185">Reference proteome</keyword>
<dbReference type="Proteomes" id="UP000283509">
    <property type="component" value="Unassembled WGS sequence"/>
</dbReference>
<proteinExistence type="predicted"/>
<evidence type="ECO:0000313" key="3">
    <source>
        <dbReference type="Proteomes" id="UP000283509"/>
    </source>
</evidence>
<dbReference type="OrthoDB" id="5411773at2759"/>
<feature type="compositionally biased region" description="Low complexity" evidence="1">
    <location>
        <begin position="146"/>
        <end position="155"/>
    </location>
</feature>
<evidence type="ECO:0000256" key="1">
    <source>
        <dbReference type="SAM" id="MobiDB-lite"/>
    </source>
</evidence>
<feature type="compositionally biased region" description="Basic and acidic residues" evidence="1">
    <location>
        <begin position="202"/>
        <end position="212"/>
    </location>
</feature>
<organism evidence="2 3">
    <name type="scientific">Penaeus vannamei</name>
    <name type="common">Whiteleg shrimp</name>
    <name type="synonym">Litopenaeus vannamei</name>
    <dbReference type="NCBI Taxonomy" id="6689"/>
    <lineage>
        <taxon>Eukaryota</taxon>
        <taxon>Metazoa</taxon>
        <taxon>Ecdysozoa</taxon>
        <taxon>Arthropoda</taxon>
        <taxon>Crustacea</taxon>
        <taxon>Multicrustacea</taxon>
        <taxon>Malacostraca</taxon>
        <taxon>Eumalacostraca</taxon>
        <taxon>Eucarida</taxon>
        <taxon>Decapoda</taxon>
        <taxon>Dendrobranchiata</taxon>
        <taxon>Penaeoidea</taxon>
        <taxon>Penaeidae</taxon>
        <taxon>Penaeus</taxon>
    </lineage>
</organism>
<feature type="compositionally biased region" description="Basic residues" evidence="1">
    <location>
        <begin position="60"/>
        <end position="69"/>
    </location>
</feature>
<reference evidence="2 3" key="1">
    <citation type="submission" date="2018-04" db="EMBL/GenBank/DDBJ databases">
        <authorList>
            <person name="Zhang X."/>
            <person name="Yuan J."/>
            <person name="Li F."/>
            <person name="Xiang J."/>
        </authorList>
    </citation>
    <scope>NUCLEOTIDE SEQUENCE [LARGE SCALE GENOMIC DNA]</scope>
    <source>
        <tissue evidence="2">Muscle</tissue>
    </source>
</reference>